<reference evidence="16 17" key="1">
    <citation type="submission" date="2016-09" db="EMBL/GenBank/DDBJ databases">
        <title>The draft genome of Dichanthelium oligosanthes: A C3 panicoid grass species.</title>
        <authorList>
            <person name="Studer A.J."/>
            <person name="Schnable J.C."/>
            <person name="Brutnell T.P."/>
        </authorList>
    </citation>
    <scope>NUCLEOTIDE SEQUENCE [LARGE SCALE GENOMIC DNA]</scope>
    <source>
        <strain evidence="17">cv. Kellogg 1175</strain>
        <tissue evidence="16">Leaf</tissue>
    </source>
</reference>
<keyword evidence="9" id="KW-1133">Transmembrane helix</keyword>
<evidence type="ECO:0000256" key="7">
    <source>
        <dbReference type="ARBA" id="ARBA00022786"/>
    </source>
</evidence>
<proteinExistence type="inferred from homology"/>
<dbReference type="GO" id="GO:0016020">
    <property type="term" value="C:membrane"/>
    <property type="evidence" value="ECO:0007669"/>
    <property type="project" value="UniProtKB-SubCell"/>
</dbReference>
<keyword evidence="8" id="KW-0862">Zinc</keyword>
<protein>
    <recommendedName>
        <fullName evidence="15">RING-type domain-containing protein</fullName>
    </recommendedName>
</protein>
<evidence type="ECO:0000313" key="17">
    <source>
        <dbReference type="Proteomes" id="UP000095767"/>
    </source>
</evidence>
<evidence type="ECO:0000313" key="16">
    <source>
        <dbReference type="EMBL" id="OEL17685.1"/>
    </source>
</evidence>
<comment type="caution">
    <text evidence="16">The sequence shown here is derived from an EMBL/GenBank/DDBJ whole genome shotgun (WGS) entry which is preliminary data.</text>
</comment>
<name>A0A1E5UY18_9POAL</name>
<evidence type="ECO:0000256" key="10">
    <source>
        <dbReference type="ARBA" id="ARBA00023136"/>
    </source>
</evidence>
<evidence type="ECO:0000256" key="13">
    <source>
        <dbReference type="SAM" id="MobiDB-lite"/>
    </source>
</evidence>
<evidence type="ECO:0000256" key="5">
    <source>
        <dbReference type="ARBA" id="ARBA00022723"/>
    </source>
</evidence>
<dbReference type="OrthoDB" id="8062037at2759"/>
<dbReference type="FunFam" id="3.30.40.10:FF:000724">
    <property type="entry name" value="RING-H2 finger protein ATL56"/>
    <property type="match status" value="1"/>
</dbReference>
<evidence type="ECO:0000256" key="6">
    <source>
        <dbReference type="ARBA" id="ARBA00022771"/>
    </source>
</evidence>
<keyword evidence="14" id="KW-0732">Signal</keyword>
<keyword evidence="17" id="KW-1185">Reference proteome</keyword>
<evidence type="ECO:0000256" key="12">
    <source>
        <dbReference type="PROSITE-ProRule" id="PRU00175"/>
    </source>
</evidence>
<dbReference type="GO" id="GO:0016740">
    <property type="term" value="F:transferase activity"/>
    <property type="evidence" value="ECO:0007669"/>
    <property type="project" value="UniProtKB-KW"/>
</dbReference>
<evidence type="ECO:0000256" key="14">
    <source>
        <dbReference type="SAM" id="SignalP"/>
    </source>
</evidence>
<dbReference type="PROSITE" id="PS50089">
    <property type="entry name" value="ZF_RING_2"/>
    <property type="match status" value="1"/>
</dbReference>
<dbReference type="GO" id="GO:0016567">
    <property type="term" value="P:protein ubiquitination"/>
    <property type="evidence" value="ECO:0007669"/>
    <property type="project" value="UniProtKB-UniPathway"/>
</dbReference>
<dbReference type="EMBL" id="LWDX02059082">
    <property type="protein sequence ID" value="OEL17685.1"/>
    <property type="molecule type" value="Genomic_DNA"/>
</dbReference>
<evidence type="ECO:0000256" key="8">
    <source>
        <dbReference type="ARBA" id="ARBA00022833"/>
    </source>
</evidence>
<keyword evidence="3" id="KW-0808">Transferase</keyword>
<keyword evidence="6 12" id="KW-0863">Zinc-finger</keyword>
<keyword evidence="10" id="KW-0472">Membrane</keyword>
<dbReference type="Proteomes" id="UP000095767">
    <property type="component" value="Unassembled WGS sequence"/>
</dbReference>
<comment type="similarity">
    <text evidence="11">Belongs to the RING-type zinc finger family. ATL subfamily.</text>
</comment>
<dbReference type="GO" id="GO:0008270">
    <property type="term" value="F:zinc ion binding"/>
    <property type="evidence" value="ECO:0007669"/>
    <property type="project" value="UniProtKB-KW"/>
</dbReference>
<dbReference type="SMART" id="SM00184">
    <property type="entry name" value="RING"/>
    <property type="match status" value="1"/>
</dbReference>
<comment type="subcellular location">
    <subcellularLocation>
        <location evidence="1">Membrane</location>
        <topology evidence="1">Single-pass membrane protein</topology>
    </subcellularLocation>
</comment>
<keyword evidence="4" id="KW-0812">Transmembrane</keyword>
<comment type="pathway">
    <text evidence="2">Protein modification; protein ubiquitination.</text>
</comment>
<gene>
    <name evidence="16" type="ORF">BAE44_0021297</name>
</gene>
<dbReference type="PANTHER" id="PTHR45768">
    <property type="entry name" value="E3 UBIQUITIN-PROTEIN LIGASE RNF13-LIKE"/>
    <property type="match status" value="1"/>
</dbReference>
<evidence type="ECO:0000256" key="1">
    <source>
        <dbReference type="ARBA" id="ARBA00004167"/>
    </source>
</evidence>
<organism evidence="16 17">
    <name type="scientific">Dichanthelium oligosanthes</name>
    <dbReference type="NCBI Taxonomy" id="888268"/>
    <lineage>
        <taxon>Eukaryota</taxon>
        <taxon>Viridiplantae</taxon>
        <taxon>Streptophyta</taxon>
        <taxon>Embryophyta</taxon>
        <taxon>Tracheophyta</taxon>
        <taxon>Spermatophyta</taxon>
        <taxon>Magnoliopsida</taxon>
        <taxon>Liliopsida</taxon>
        <taxon>Poales</taxon>
        <taxon>Poaceae</taxon>
        <taxon>PACMAD clade</taxon>
        <taxon>Panicoideae</taxon>
        <taxon>Panicodae</taxon>
        <taxon>Paniceae</taxon>
        <taxon>Dichantheliinae</taxon>
        <taxon>Dichanthelium</taxon>
    </lineage>
</organism>
<sequence>MLVVHILVVFWALRRGLGSRGTSHTDAERAADSVCGGGGLSAGELGALPCHDFKAAAADGGAGGAGDCAVCLEAFEAGDRCRRLPRCEHSFHAQCVDSWLRTSSACPVCRADVVDRPPKGEPKGAAAGEEGTGALEVTERRSPAALGIVAER</sequence>
<keyword evidence="7" id="KW-0833">Ubl conjugation pathway</keyword>
<dbReference type="PANTHER" id="PTHR45768:SF61">
    <property type="entry name" value="RING-H2 FINGER PROTEIN ATL18"/>
    <property type="match status" value="1"/>
</dbReference>
<dbReference type="Gene3D" id="3.30.40.10">
    <property type="entry name" value="Zinc/RING finger domain, C3HC4 (zinc finger)"/>
    <property type="match status" value="1"/>
</dbReference>
<dbReference type="STRING" id="888268.A0A1E5UY18"/>
<accession>A0A1E5UY18</accession>
<evidence type="ECO:0000259" key="15">
    <source>
        <dbReference type="PROSITE" id="PS50089"/>
    </source>
</evidence>
<feature type="domain" description="RING-type" evidence="15">
    <location>
        <begin position="68"/>
        <end position="110"/>
    </location>
</feature>
<dbReference type="InterPro" id="IPR013083">
    <property type="entry name" value="Znf_RING/FYVE/PHD"/>
</dbReference>
<dbReference type="Pfam" id="PF13639">
    <property type="entry name" value="zf-RING_2"/>
    <property type="match status" value="1"/>
</dbReference>
<feature type="chain" id="PRO_5009187567" description="RING-type domain-containing protein" evidence="14">
    <location>
        <begin position="19"/>
        <end position="152"/>
    </location>
</feature>
<dbReference type="CDD" id="cd16461">
    <property type="entry name" value="RING-H2_EL5-like"/>
    <property type="match status" value="1"/>
</dbReference>
<dbReference type="InterPro" id="IPR001841">
    <property type="entry name" value="Znf_RING"/>
</dbReference>
<dbReference type="SUPFAM" id="SSF57850">
    <property type="entry name" value="RING/U-box"/>
    <property type="match status" value="1"/>
</dbReference>
<feature type="region of interest" description="Disordered" evidence="13">
    <location>
        <begin position="117"/>
        <end position="140"/>
    </location>
</feature>
<dbReference type="UniPathway" id="UPA00143"/>
<dbReference type="AlphaFoldDB" id="A0A1E5UY18"/>
<evidence type="ECO:0000256" key="4">
    <source>
        <dbReference type="ARBA" id="ARBA00022692"/>
    </source>
</evidence>
<evidence type="ECO:0000256" key="3">
    <source>
        <dbReference type="ARBA" id="ARBA00022679"/>
    </source>
</evidence>
<evidence type="ECO:0000256" key="2">
    <source>
        <dbReference type="ARBA" id="ARBA00004906"/>
    </source>
</evidence>
<feature type="signal peptide" evidence="14">
    <location>
        <begin position="1"/>
        <end position="18"/>
    </location>
</feature>
<evidence type="ECO:0000256" key="11">
    <source>
        <dbReference type="ARBA" id="ARBA00024209"/>
    </source>
</evidence>
<keyword evidence="5" id="KW-0479">Metal-binding</keyword>
<evidence type="ECO:0000256" key="9">
    <source>
        <dbReference type="ARBA" id="ARBA00022989"/>
    </source>
</evidence>